<evidence type="ECO:0000313" key="3">
    <source>
        <dbReference type="Proteomes" id="UP000005426"/>
    </source>
</evidence>
<proteinExistence type="predicted"/>
<reference evidence="2 3" key="1">
    <citation type="journal article" date="2011" name="Genome Biol.">
        <title>Comparative genome sequence analysis underscores mycoparasitism as the ancestral life style of Trichoderma.</title>
        <authorList>
            <person name="Kubicek C.P."/>
            <person name="Herrera-Estrella A."/>
            <person name="Seidl-Seiboth V."/>
            <person name="Martinez D.A."/>
            <person name="Druzhinina I.S."/>
            <person name="Thon M."/>
            <person name="Zeilinger S."/>
            <person name="Casas-Flores S."/>
            <person name="Horwitz B.A."/>
            <person name="Mukherjee P.K."/>
            <person name="Mukherjee M."/>
            <person name="Kredics L."/>
            <person name="Alcaraz L.D."/>
            <person name="Aerts A."/>
            <person name="Antal Z."/>
            <person name="Atanasova L."/>
            <person name="Cervantes-Badillo M.G."/>
            <person name="Challacombe J."/>
            <person name="Chertkov O."/>
            <person name="McCluskey K."/>
            <person name="Coulpier F."/>
            <person name="Deshpande N."/>
            <person name="von Doehren H."/>
            <person name="Ebbole D.J."/>
            <person name="Esquivel-Naranjo E.U."/>
            <person name="Fekete E."/>
            <person name="Flipphi M."/>
            <person name="Glaser F."/>
            <person name="Gomez-Rodriguez E.Y."/>
            <person name="Gruber S."/>
            <person name="Han C."/>
            <person name="Henrissat B."/>
            <person name="Hermosa R."/>
            <person name="Hernandez-Onate M."/>
            <person name="Karaffa L."/>
            <person name="Kosti I."/>
            <person name="Le Crom S."/>
            <person name="Lindquist E."/>
            <person name="Lucas S."/>
            <person name="Luebeck M."/>
            <person name="Luebeck P.S."/>
            <person name="Margeot A."/>
            <person name="Metz B."/>
            <person name="Misra M."/>
            <person name="Nevalainen H."/>
            <person name="Omann M."/>
            <person name="Packer N."/>
            <person name="Perrone G."/>
            <person name="Uresti-Rivera E.E."/>
            <person name="Salamov A."/>
            <person name="Schmoll M."/>
            <person name="Seiboth B."/>
            <person name="Shapiro H."/>
            <person name="Sukno S."/>
            <person name="Tamayo-Ramos J.A."/>
            <person name="Tisch D."/>
            <person name="Wiest A."/>
            <person name="Wilkinson H.H."/>
            <person name="Zhang M."/>
            <person name="Coutinho P.M."/>
            <person name="Kenerley C.M."/>
            <person name="Monte E."/>
            <person name="Baker S.E."/>
            <person name="Grigoriev I.V."/>
        </authorList>
    </citation>
    <scope>NUCLEOTIDE SEQUENCE [LARGE SCALE GENOMIC DNA]</scope>
    <source>
        <strain evidence="3">ATCC 20476 / IMI 206040</strain>
    </source>
</reference>
<dbReference type="GeneID" id="25782828"/>
<gene>
    <name evidence="2" type="ORF">TRIATDRAFT_310316</name>
</gene>
<dbReference type="EMBL" id="ABDG02000026">
    <property type="protein sequence ID" value="EHK42731.1"/>
    <property type="molecule type" value="Genomic_DNA"/>
</dbReference>
<dbReference type="AlphaFoldDB" id="G9P2Q1"/>
<dbReference type="HOGENOM" id="CLU_2004239_0_0_1"/>
<keyword evidence="3" id="KW-1185">Reference proteome</keyword>
<sequence length="124" mass="13647">MIKQNNPEEDAKLKVPPGLRRLFMAFLISNPRAPQGYNTEIQGYNIKIQGYNAKILTKSLRNPEDGDNSASNNPESRPRCSDLTLKRTPIWTAARVTAAVYGISDVKSDGASGLQQQNLDKTSA</sequence>
<dbReference type="OrthoDB" id="10500780at2759"/>
<feature type="region of interest" description="Disordered" evidence="1">
    <location>
        <begin position="59"/>
        <end position="84"/>
    </location>
</feature>
<accession>G9P2Q1</accession>
<dbReference type="RefSeq" id="XP_013941020.1">
    <property type="nucleotide sequence ID" value="XM_014085545.1"/>
</dbReference>
<protein>
    <submittedName>
        <fullName evidence="2">Uncharacterized protein</fullName>
    </submittedName>
</protein>
<comment type="caution">
    <text evidence="2">The sequence shown here is derived from an EMBL/GenBank/DDBJ whole genome shotgun (WGS) entry which is preliminary data.</text>
</comment>
<dbReference type="KEGG" id="tatv:25782828"/>
<organism evidence="2 3">
    <name type="scientific">Hypocrea atroviridis (strain ATCC 20476 / IMI 206040)</name>
    <name type="common">Trichoderma atroviride</name>
    <dbReference type="NCBI Taxonomy" id="452589"/>
    <lineage>
        <taxon>Eukaryota</taxon>
        <taxon>Fungi</taxon>
        <taxon>Dikarya</taxon>
        <taxon>Ascomycota</taxon>
        <taxon>Pezizomycotina</taxon>
        <taxon>Sordariomycetes</taxon>
        <taxon>Hypocreomycetidae</taxon>
        <taxon>Hypocreales</taxon>
        <taxon>Hypocreaceae</taxon>
        <taxon>Trichoderma</taxon>
    </lineage>
</organism>
<evidence type="ECO:0000313" key="2">
    <source>
        <dbReference type="EMBL" id="EHK42731.1"/>
    </source>
</evidence>
<dbReference type="Proteomes" id="UP000005426">
    <property type="component" value="Unassembled WGS sequence"/>
</dbReference>
<name>G9P2Q1_HYPAI</name>
<evidence type="ECO:0000256" key="1">
    <source>
        <dbReference type="SAM" id="MobiDB-lite"/>
    </source>
</evidence>